<feature type="region of interest" description="Disordered" evidence="3">
    <location>
        <begin position="972"/>
        <end position="992"/>
    </location>
</feature>
<dbReference type="Pfam" id="PF00704">
    <property type="entry name" value="Glyco_hydro_18"/>
    <property type="match status" value="1"/>
</dbReference>
<dbReference type="GO" id="GO:0005975">
    <property type="term" value="P:carbohydrate metabolic process"/>
    <property type="evidence" value="ECO:0007669"/>
    <property type="project" value="InterPro"/>
</dbReference>
<dbReference type="STRING" id="60172.A0A1V6R755"/>
<dbReference type="GO" id="GO:0008843">
    <property type="term" value="F:endochitinase activity"/>
    <property type="evidence" value="ECO:0007669"/>
    <property type="project" value="UniProtKB-EC"/>
</dbReference>
<dbReference type="Gene3D" id="3.20.20.80">
    <property type="entry name" value="Glycosidases"/>
    <property type="match status" value="1"/>
</dbReference>
<dbReference type="EC" id="3.2.1.14" evidence="2"/>
<dbReference type="Pfam" id="PF14040">
    <property type="entry name" value="DNase_NucA_NucB"/>
    <property type="match status" value="1"/>
</dbReference>
<comment type="caution">
    <text evidence="5">The sequence shown here is derived from an EMBL/GenBank/DDBJ whole genome shotgun (WGS) entry which is preliminary data.</text>
</comment>
<dbReference type="PROSITE" id="PS51910">
    <property type="entry name" value="GH18_2"/>
    <property type="match status" value="1"/>
</dbReference>
<dbReference type="EMBL" id="MDYO01000013">
    <property type="protein sequence ID" value="OQD97127.1"/>
    <property type="molecule type" value="Genomic_DNA"/>
</dbReference>
<dbReference type="PANTHER" id="PTHR11177">
    <property type="entry name" value="CHITINASE"/>
    <property type="match status" value="1"/>
</dbReference>
<dbReference type="Proteomes" id="UP000191612">
    <property type="component" value="Unassembled WGS sequence"/>
</dbReference>
<dbReference type="InterPro" id="IPR050314">
    <property type="entry name" value="Glycosyl_Hydrlase_18"/>
</dbReference>
<dbReference type="InterPro" id="IPR017853">
    <property type="entry name" value="GH"/>
</dbReference>
<feature type="compositionally biased region" description="Basic residues" evidence="3">
    <location>
        <begin position="1325"/>
        <end position="1339"/>
    </location>
</feature>
<evidence type="ECO:0000313" key="5">
    <source>
        <dbReference type="EMBL" id="OQD97127.1"/>
    </source>
</evidence>
<dbReference type="InterPro" id="IPR029476">
    <property type="entry name" value="DNase_NucA_NucB"/>
</dbReference>
<keyword evidence="6" id="KW-1185">Reference proteome</keyword>
<protein>
    <recommendedName>
        <fullName evidence="2">chitinase</fullName>
        <ecNumber evidence="2">3.2.1.14</ecNumber>
    </recommendedName>
</protein>
<feature type="region of interest" description="Disordered" evidence="3">
    <location>
        <begin position="1317"/>
        <end position="1339"/>
    </location>
</feature>
<sequence>MSYDLHGVWDKNDDWIGSVMHGHTNMTEIIEALDLFWRVGVDPSKVVMGVAFYGRSFTMSDTSCISPGCAFSGAGTAGPCTNSPGTLSYKEITEAIDEYSAVTFYDEDDAVEYAIFDDDQWVSYDTNVTFKQKIRYANKVCLGGIMIWSVDQDTYKWDAMTALLDKDVSSDALVSGSTDSKERADKYAAYTGTNCYITDCAVWNSGQCKDGYSVLDYVHKGERGVIDDPDDELCKTGAEGDRDAEYRLICCPTDAMPEGCAWRGTSDDGVCTGGESDTCGDSSFELVADTYMDRTGDDFCSIGKRSLCCNENPELTKCHWTPCNPSEDDFDDWTSDIVSFYGGTNFYQDSERCPGPGGLGQSFWTCPSEDTYKNCEWKHCVESCPNDKVLISQRREIGHNTSMLTSDCSPLQTHGINMLCCDPPDAADSAPVDPKKLFKYPDEDDVSYYYNVEKSSNDADTDDDSTDPFAFVMIDGDVDSYSESLVDKWSFLTDEETLSKRNLKFHKRDHIFEYREDTFDNAVEVYHIRCTTDGCDDIFKGGAPSTIVKMPTDIGAGPYARVVSLTPWGSSTQNLKPRSADEEYEMTVDYDFKAASPEKKGNVNFRVDYTNLQEYWNEITDAPASSSRKRWYGSFDDWLAKMTTIVQDEVGSLPLEFEETMKLYHAEKYCPKLNINATFDIDASIKLGLDAQYGYYFEGAILPTPSLIASYGYFSIHPAAAILLTLRAEAVMQSNSDRVELLSAGFPGLSIKGLISVGPELSLNGQLDASLKVSGELNAGLSVGWERTEFYFPQDEAAKKADIAPKDLKDDDQTFSFEPFFDAQLTAEGNMALTLTPEVRFGISVLGGDLMSGQVTAGIDNTISMGINATAHVDKDGKTGAGFCYWADFVYTIFLRADMNFIGDLAYWGDRLDVASPKDPLVLVDQTCQTYSSDDAKSKRDDSDPGTLVEKTDKKACFGGLIACSDTEEDSCSASDDDGGNGDDNTDSKVSKRAASCDRPAFRYNCDFFGDQWVPNHNPNVAASHVAFKGICSNIRDYLQTHNGPGIGNNWMNLDYKDAAGNTNRGAACGQAGPDSTKACAEKKRALWSTAAQHAFENDPNGHYHTQGWSESISCDEFPFHSTTQGGTGASTACTPKEQQDYQKVLNGIIPRIRDTTFNKQAWGDYSGAWGGKPRSYTVNLMYGHHGNAIGTKGGHISQNSPYPVAIVLGGVNLLEIPHLTLKKTARSTAKNSVCQIEPTQALDEADNIYKYEIAACDVTYVDSANPTKRNVDDWEIESITLPDDWKETAISVSKDDPEGLAQAFFEQLDIPDNSEKEAHVEHLSRHKRSHSHDHGHKH</sequence>
<dbReference type="InterPro" id="IPR029070">
    <property type="entry name" value="Chitinase_insertion_sf"/>
</dbReference>
<dbReference type="Gene3D" id="3.10.50.10">
    <property type="match status" value="1"/>
</dbReference>
<accession>A0A1V6R755</accession>
<dbReference type="InterPro" id="IPR001223">
    <property type="entry name" value="Glyco_hydro18_cat"/>
</dbReference>
<evidence type="ECO:0000256" key="2">
    <source>
        <dbReference type="ARBA" id="ARBA00012729"/>
    </source>
</evidence>
<organism evidence="5 6">
    <name type="scientific">Penicillium solitum</name>
    <dbReference type="NCBI Taxonomy" id="60172"/>
    <lineage>
        <taxon>Eukaryota</taxon>
        <taxon>Fungi</taxon>
        <taxon>Dikarya</taxon>
        <taxon>Ascomycota</taxon>
        <taxon>Pezizomycotina</taxon>
        <taxon>Eurotiomycetes</taxon>
        <taxon>Eurotiomycetidae</taxon>
        <taxon>Eurotiales</taxon>
        <taxon>Aspergillaceae</taxon>
        <taxon>Penicillium</taxon>
    </lineage>
</organism>
<dbReference type="FunFam" id="3.10.50.10:FF:000008">
    <property type="entry name" value="Chitinase 11"/>
    <property type="match status" value="1"/>
</dbReference>
<comment type="similarity">
    <text evidence="1">Belongs to the glycosyl hydrolase 18 family. Chitinase class V subfamily.</text>
</comment>
<feature type="compositionally biased region" description="Acidic residues" evidence="3">
    <location>
        <begin position="972"/>
        <end position="985"/>
    </location>
</feature>
<evidence type="ECO:0000259" key="4">
    <source>
        <dbReference type="PROSITE" id="PS51910"/>
    </source>
</evidence>
<feature type="domain" description="GH18" evidence="4">
    <location>
        <begin position="1"/>
        <end position="170"/>
    </location>
</feature>
<dbReference type="SUPFAM" id="SSF54556">
    <property type="entry name" value="Chitinase insertion domain"/>
    <property type="match status" value="1"/>
</dbReference>
<proteinExistence type="inferred from homology"/>
<evidence type="ECO:0000256" key="3">
    <source>
        <dbReference type="SAM" id="MobiDB-lite"/>
    </source>
</evidence>
<name>A0A1V6R755_9EURO</name>
<reference evidence="6" key="1">
    <citation type="journal article" date="2017" name="Nat. Microbiol.">
        <title>Global analysis of biosynthetic gene clusters reveals vast potential of secondary metabolite production in Penicillium species.</title>
        <authorList>
            <person name="Nielsen J.C."/>
            <person name="Grijseels S."/>
            <person name="Prigent S."/>
            <person name="Ji B."/>
            <person name="Dainat J."/>
            <person name="Nielsen K.F."/>
            <person name="Frisvad J.C."/>
            <person name="Workman M."/>
            <person name="Nielsen J."/>
        </authorList>
    </citation>
    <scope>NUCLEOTIDE SEQUENCE [LARGE SCALE GENOMIC DNA]</scope>
    <source>
        <strain evidence="6">IBT 29525</strain>
    </source>
</reference>
<evidence type="ECO:0000256" key="1">
    <source>
        <dbReference type="ARBA" id="ARBA00008682"/>
    </source>
</evidence>
<dbReference type="SUPFAM" id="SSF51445">
    <property type="entry name" value="(Trans)glycosidases"/>
    <property type="match status" value="1"/>
</dbReference>
<gene>
    <name evidence="5" type="ORF">PENSOL_c013G08287</name>
</gene>
<dbReference type="PANTHER" id="PTHR11177:SF333">
    <property type="entry name" value="CHITINASE"/>
    <property type="match status" value="1"/>
</dbReference>
<evidence type="ECO:0000313" key="6">
    <source>
        <dbReference type="Proteomes" id="UP000191612"/>
    </source>
</evidence>